<dbReference type="Pfam" id="PF14322">
    <property type="entry name" value="SusD-like_3"/>
    <property type="match status" value="1"/>
</dbReference>
<accession>A0ABV2T1R4</accession>
<evidence type="ECO:0000313" key="9">
    <source>
        <dbReference type="EMBL" id="MET6996562.1"/>
    </source>
</evidence>
<feature type="domain" description="SusD-like N-terminal" evidence="8">
    <location>
        <begin position="80"/>
        <end position="223"/>
    </location>
</feature>
<keyword evidence="10" id="KW-1185">Reference proteome</keyword>
<protein>
    <submittedName>
        <fullName evidence="9">RagB/SusD family nutrient uptake outer membrane protein</fullName>
    </submittedName>
</protein>
<evidence type="ECO:0000256" key="3">
    <source>
        <dbReference type="ARBA" id="ARBA00022729"/>
    </source>
</evidence>
<reference evidence="9 10" key="1">
    <citation type="submission" date="2024-06" db="EMBL/GenBank/DDBJ databases">
        <title>Chitinophaga defluvii sp. nov., isolated from municipal sewage.</title>
        <authorList>
            <person name="Zhang L."/>
        </authorList>
    </citation>
    <scope>NUCLEOTIDE SEQUENCE [LARGE SCALE GENOMIC DNA]</scope>
    <source>
        <strain evidence="9 10">H8</strain>
    </source>
</reference>
<evidence type="ECO:0000259" key="7">
    <source>
        <dbReference type="Pfam" id="PF07980"/>
    </source>
</evidence>
<comment type="similarity">
    <text evidence="2">Belongs to the SusD family.</text>
</comment>
<feature type="domain" description="RagB/SusD" evidence="7">
    <location>
        <begin position="343"/>
        <end position="474"/>
    </location>
</feature>
<dbReference type="Pfam" id="PF07980">
    <property type="entry name" value="SusD_RagB"/>
    <property type="match status" value="1"/>
</dbReference>
<dbReference type="InterPro" id="IPR011990">
    <property type="entry name" value="TPR-like_helical_dom_sf"/>
</dbReference>
<dbReference type="InterPro" id="IPR012944">
    <property type="entry name" value="SusD_RagB_dom"/>
</dbReference>
<keyword evidence="4" id="KW-0472">Membrane</keyword>
<evidence type="ECO:0000256" key="4">
    <source>
        <dbReference type="ARBA" id="ARBA00023136"/>
    </source>
</evidence>
<dbReference type="SUPFAM" id="SSF48452">
    <property type="entry name" value="TPR-like"/>
    <property type="match status" value="1"/>
</dbReference>
<comment type="caution">
    <text evidence="9">The sequence shown here is derived from an EMBL/GenBank/DDBJ whole genome shotgun (WGS) entry which is preliminary data.</text>
</comment>
<feature type="chain" id="PRO_5046671572" evidence="6">
    <location>
        <begin position="25"/>
        <end position="474"/>
    </location>
</feature>
<comment type="subcellular location">
    <subcellularLocation>
        <location evidence="1">Cell outer membrane</location>
    </subcellularLocation>
</comment>
<evidence type="ECO:0000313" key="10">
    <source>
        <dbReference type="Proteomes" id="UP001549749"/>
    </source>
</evidence>
<evidence type="ECO:0000256" key="5">
    <source>
        <dbReference type="ARBA" id="ARBA00023237"/>
    </source>
</evidence>
<evidence type="ECO:0000256" key="1">
    <source>
        <dbReference type="ARBA" id="ARBA00004442"/>
    </source>
</evidence>
<organism evidence="9 10">
    <name type="scientific">Chitinophaga defluvii</name>
    <dbReference type="NCBI Taxonomy" id="3163343"/>
    <lineage>
        <taxon>Bacteria</taxon>
        <taxon>Pseudomonadati</taxon>
        <taxon>Bacteroidota</taxon>
        <taxon>Chitinophagia</taxon>
        <taxon>Chitinophagales</taxon>
        <taxon>Chitinophagaceae</taxon>
        <taxon>Chitinophaga</taxon>
    </lineage>
</organism>
<sequence length="474" mass="53095">MNMKNIYRPVLGALLSFLVLPSCSTDKYLDLPPAHALVPENAIRDEASSIIALNGVYSLLAGNDFGAYYSGAFGFMSGYQNNANGLTSVYSFSTKYEDAIVENTWKASYKVVNAANVVIEGVNKLPGELFQGDKKATIIAEAKFLRAFAHFNIFRFYGRWFDAQRDPNSEWGIILRKQSSDLSNVKQRRSSVADTYQFILDDLDAAIKEAPDFISGVRASRLSAKVVKAQVLLNRGTGDDYKTVLTLCDEILNSGKRKLEGDFADVFKKAWSSSELIFSRFVEPKYRATDGYKSWFRAQSKPADIFYDLLQGDPRFKATIDTVLTMDDWNTTKYPALIKVTGSNKEKEEPVPTYFSRLPEVYFMKAECLARTGANITTAIAPVNIVRARVGLPALQPANQQALMDAIYEELVKEIGLENGSEWFASLRFTTPDGRQRIYGQKTSGTDIVEDRFIFPIPFSEISFNDLIKQNPGY</sequence>
<keyword evidence="3 6" id="KW-0732">Signal</keyword>
<feature type="signal peptide" evidence="6">
    <location>
        <begin position="1"/>
        <end position="24"/>
    </location>
</feature>
<evidence type="ECO:0000256" key="2">
    <source>
        <dbReference type="ARBA" id="ARBA00006275"/>
    </source>
</evidence>
<evidence type="ECO:0000259" key="8">
    <source>
        <dbReference type="Pfam" id="PF14322"/>
    </source>
</evidence>
<keyword evidence="5" id="KW-0998">Cell outer membrane</keyword>
<dbReference type="InterPro" id="IPR033985">
    <property type="entry name" value="SusD-like_N"/>
</dbReference>
<evidence type="ECO:0000256" key="6">
    <source>
        <dbReference type="SAM" id="SignalP"/>
    </source>
</evidence>
<dbReference type="Proteomes" id="UP001549749">
    <property type="component" value="Unassembled WGS sequence"/>
</dbReference>
<proteinExistence type="inferred from homology"/>
<dbReference type="EMBL" id="JBEXAC010000001">
    <property type="protein sequence ID" value="MET6996562.1"/>
    <property type="molecule type" value="Genomic_DNA"/>
</dbReference>
<name>A0ABV2T1R4_9BACT</name>
<dbReference type="Gene3D" id="1.25.40.390">
    <property type="match status" value="1"/>
</dbReference>
<dbReference type="RefSeq" id="WP_354659204.1">
    <property type="nucleotide sequence ID" value="NZ_JBEXAC010000001.1"/>
</dbReference>
<gene>
    <name evidence="9" type="ORF">ABR189_04255</name>
</gene>